<reference evidence="1" key="1">
    <citation type="submission" date="2022-03" db="EMBL/GenBank/DDBJ databases">
        <authorList>
            <person name="Ragab S."/>
            <person name="Abdelmoteleb M."/>
            <person name="El-Shibiny A."/>
        </authorList>
    </citation>
    <scope>NUCLEOTIDE SEQUENCE</scope>
</reference>
<evidence type="ECO:0000313" key="1">
    <source>
        <dbReference type="EMBL" id="UPU16056.1"/>
    </source>
</evidence>
<accession>A0AAE9HK23</accession>
<keyword evidence="2" id="KW-1185">Reference proteome</keyword>
<organism evidence="1 2">
    <name type="scientific">Escherichia phage ZCEC13</name>
    <dbReference type="NCBI Taxonomy" id="2935866"/>
    <lineage>
        <taxon>Viruses</taxon>
        <taxon>Duplodnaviria</taxon>
        <taxon>Heunggongvirae</taxon>
        <taxon>Uroviricota</taxon>
        <taxon>Caudoviricetes</taxon>
        <taxon>Jameshumphriesvirinae</taxon>
        <taxon>Zewailvirus</taxon>
        <taxon>Zewailvirus ZCEC13</taxon>
    </lineage>
</organism>
<dbReference type="Proteomes" id="UP000830967">
    <property type="component" value="Segment"/>
</dbReference>
<evidence type="ECO:0000313" key="2">
    <source>
        <dbReference type="Proteomes" id="UP000830967"/>
    </source>
</evidence>
<dbReference type="EMBL" id="ON086804">
    <property type="protein sequence ID" value="UPU16056.1"/>
    <property type="molecule type" value="Genomic_DNA"/>
</dbReference>
<proteinExistence type="predicted"/>
<name>A0AAE9HK23_9CAUD</name>
<protein>
    <submittedName>
        <fullName evidence="1">Uncharacterized protein</fullName>
    </submittedName>
</protein>
<sequence length="52" mass="5950">MRLDSLTRITTNATSVWRSITPVALSLRRRLVPSHRRCSYFPVSGWHPAPAM</sequence>